<feature type="transmembrane region" description="Helical" evidence="6">
    <location>
        <begin position="178"/>
        <end position="197"/>
    </location>
</feature>
<proteinExistence type="predicted"/>
<evidence type="ECO:0000313" key="8">
    <source>
        <dbReference type="Proteomes" id="UP000184513"/>
    </source>
</evidence>
<evidence type="ECO:0000256" key="2">
    <source>
        <dbReference type="ARBA" id="ARBA00022475"/>
    </source>
</evidence>
<evidence type="ECO:0000256" key="1">
    <source>
        <dbReference type="ARBA" id="ARBA00004651"/>
    </source>
</evidence>
<evidence type="ECO:0000256" key="6">
    <source>
        <dbReference type="SAM" id="Phobius"/>
    </source>
</evidence>
<organism evidence="7 8">
    <name type="scientific">Cyclobacterium lianum</name>
    <dbReference type="NCBI Taxonomy" id="388280"/>
    <lineage>
        <taxon>Bacteria</taxon>
        <taxon>Pseudomonadati</taxon>
        <taxon>Bacteroidota</taxon>
        <taxon>Cytophagia</taxon>
        <taxon>Cytophagales</taxon>
        <taxon>Cyclobacteriaceae</taxon>
        <taxon>Cyclobacterium</taxon>
    </lineage>
</organism>
<gene>
    <name evidence="7" type="ORF">SAMN04488057_105318</name>
</gene>
<feature type="transmembrane region" description="Helical" evidence="6">
    <location>
        <begin position="145"/>
        <end position="166"/>
    </location>
</feature>
<protein>
    <submittedName>
        <fullName evidence="7">Membrane protein involved in the export of O-antigen and teichoic acid</fullName>
    </submittedName>
</protein>
<evidence type="ECO:0000313" key="7">
    <source>
        <dbReference type="EMBL" id="SHN03008.1"/>
    </source>
</evidence>
<dbReference type="InterPro" id="IPR050833">
    <property type="entry name" value="Poly_Biosynth_Transport"/>
</dbReference>
<feature type="transmembrane region" description="Helical" evidence="6">
    <location>
        <begin position="30"/>
        <end position="54"/>
    </location>
</feature>
<feature type="transmembrane region" description="Helical" evidence="6">
    <location>
        <begin position="397"/>
        <end position="414"/>
    </location>
</feature>
<keyword evidence="8" id="KW-1185">Reference proteome</keyword>
<sequence length="456" mass="51146">MKDQFASLYLYINKTINKGHKRSVKAKKNILASFLIKGGSIAISLILVPLTINYVNPTSYGIWLTLSSMVGWFGFFDIGFGHGLRNKLAESIAKEEFLLAKKYVSTTYAILSLIIGAVLLIFVGINPFLNWSSILNTTAELEGELSTVALIVFTFFCMQFVLKLMTTVLTANQEPAKASFFNFLGSLFSLLVIFILTKTTEGNLIYLGAALSFTPVLVLICSSIWFYTQEYKRYAPSFRQVDFSLARDLMSLGAKFFIIQIGALVLFSTNNVIITQLFGPEEVTPFNIAFKLFSIVTMGFGIVVTPMWSAFTDAYVREEYDWIKNSLAKMRKIWFMAMLMSVGILLASPFLYQIWVGDSVDVPFPLSVAMCLYVIVAIWQTMHVFFLNGIGKIKLQLYLVMITALLNIPLAILLGKWFGLVGITMTSTLIFALMGVVFSIQTHKILNKTAKNIWNE</sequence>
<keyword evidence="2" id="KW-1003">Cell membrane</keyword>
<dbReference type="PANTHER" id="PTHR30250">
    <property type="entry name" value="PST FAMILY PREDICTED COLANIC ACID TRANSPORTER"/>
    <property type="match status" value="1"/>
</dbReference>
<reference evidence="7 8" key="1">
    <citation type="submission" date="2016-11" db="EMBL/GenBank/DDBJ databases">
        <authorList>
            <person name="Jaros S."/>
            <person name="Januszkiewicz K."/>
            <person name="Wedrychowicz H."/>
        </authorList>
    </citation>
    <scope>NUCLEOTIDE SEQUENCE [LARGE SCALE GENOMIC DNA]</scope>
    <source>
        <strain evidence="7 8">CGMCC 1.6102</strain>
    </source>
</reference>
<dbReference type="OrthoDB" id="512217at2"/>
<keyword evidence="3 6" id="KW-0812">Transmembrane</keyword>
<dbReference type="Pfam" id="PF01943">
    <property type="entry name" value="Polysacc_synt"/>
    <property type="match status" value="1"/>
</dbReference>
<dbReference type="GO" id="GO:0005886">
    <property type="term" value="C:plasma membrane"/>
    <property type="evidence" value="ECO:0007669"/>
    <property type="project" value="UniProtKB-SubCell"/>
</dbReference>
<dbReference type="PANTHER" id="PTHR30250:SF11">
    <property type="entry name" value="O-ANTIGEN TRANSPORTER-RELATED"/>
    <property type="match status" value="1"/>
</dbReference>
<feature type="transmembrane region" description="Helical" evidence="6">
    <location>
        <begin position="333"/>
        <end position="352"/>
    </location>
</feature>
<evidence type="ECO:0000256" key="5">
    <source>
        <dbReference type="ARBA" id="ARBA00023136"/>
    </source>
</evidence>
<evidence type="ECO:0000256" key="3">
    <source>
        <dbReference type="ARBA" id="ARBA00022692"/>
    </source>
</evidence>
<dbReference type="EMBL" id="FRCY01000005">
    <property type="protein sequence ID" value="SHN03008.1"/>
    <property type="molecule type" value="Genomic_DNA"/>
</dbReference>
<dbReference type="RefSeq" id="WP_073094543.1">
    <property type="nucleotide sequence ID" value="NZ_FRCY01000005.1"/>
</dbReference>
<feature type="transmembrane region" description="Helical" evidence="6">
    <location>
        <begin position="203"/>
        <end position="228"/>
    </location>
</feature>
<accession>A0A1M7NGV1</accession>
<feature type="transmembrane region" description="Helical" evidence="6">
    <location>
        <begin position="364"/>
        <end position="385"/>
    </location>
</feature>
<dbReference type="AlphaFoldDB" id="A0A1M7NGV1"/>
<feature type="transmembrane region" description="Helical" evidence="6">
    <location>
        <begin position="60"/>
        <end position="82"/>
    </location>
</feature>
<feature type="transmembrane region" description="Helical" evidence="6">
    <location>
        <begin position="249"/>
        <end position="268"/>
    </location>
</feature>
<keyword evidence="5 6" id="KW-0472">Membrane</keyword>
<dbReference type="STRING" id="388280.SAMN04488057_105318"/>
<feature type="transmembrane region" description="Helical" evidence="6">
    <location>
        <begin position="420"/>
        <end position="440"/>
    </location>
</feature>
<feature type="transmembrane region" description="Helical" evidence="6">
    <location>
        <begin position="103"/>
        <end position="125"/>
    </location>
</feature>
<feature type="transmembrane region" description="Helical" evidence="6">
    <location>
        <begin position="288"/>
        <end position="312"/>
    </location>
</feature>
<evidence type="ECO:0000256" key="4">
    <source>
        <dbReference type="ARBA" id="ARBA00022989"/>
    </source>
</evidence>
<dbReference type="Proteomes" id="UP000184513">
    <property type="component" value="Unassembled WGS sequence"/>
</dbReference>
<keyword evidence="4 6" id="KW-1133">Transmembrane helix</keyword>
<name>A0A1M7NGV1_9BACT</name>
<comment type="subcellular location">
    <subcellularLocation>
        <location evidence="1">Cell membrane</location>
        <topology evidence="1">Multi-pass membrane protein</topology>
    </subcellularLocation>
</comment>
<dbReference type="InterPro" id="IPR002797">
    <property type="entry name" value="Polysacc_synth"/>
</dbReference>